<protein>
    <submittedName>
        <fullName evidence="1">Uncharacterized protein</fullName>
    </submittedName>
</protein>
<reference evidence="1" key="1">
    <citation type="journal article" date="2021" name="Proc. Natl. Acad. Sci. U.S.A.">
        <title>A Catalog of Tens of Thousands of Viruses from Human Metagenomes Reveals Hidden Associations with Chronic Diseases.</title>
        <authorList>
            <person name="Tisza M.J."/>
            <person name="Buck C.B."/>
        </authorList>
    </citation>
    <scope>NUCLEOTIDE SEQUENCE</scope>
    <source>
        <strain evidence="1">Ct2kB26</strain>
    </source>
</reference>
<accession>A0A8S5P7W4</accession>
<name>A0A8S5P7W4_9CAUD</name>
<dbReference type="EMBL" id="BK015360">
    <property type="protein sequence ID" value="DAE03239.1"/>
    <property type="molecule type" value="Genomic_DNA"/>
</dbReference>
<sequence>MHVGERIHFVPAALRYGNKTETRTDPVPGVVVWIHPEYRFAVVERRTAYYTYRETVRLTRAERRMLNGSNEIYRNHEPKRWRRQDGDGA</sequence>
<evidence type="ECO:0000313" key="1">
    <source>
        <dbReference type="EMBL" id="DAE03239.1"/>
    </source>
</evidence>
<organism evidence="1">
    <name type="scientific">Siphoviridae sp. ct2kB26</name>
    <dbReference type="NCBI Taxonomy" id="2825317"/>
    <lineage>
        <taxon>Viruses</taxon>
        <taxon>Duplodnaviria</taxon>
        <taxon>Heunggongvirae</taxon>
        <taxon>Uroviricota</taxon>
        <taxon>Caudoviricetes</taxon>
    </lineage>
</organism>
<proteinExistence type="predicted"/>